<evidence type="ECO:0000256" key="3">
    <source>
        <dbReference type="ARBA" id="ARBA00022833"/>
    </source>
</evidence>
<keyword evidence="2 4" id="KW-0863">Zinc-finger</keyword>
<protein>
    <recommendedName>
        <fullName evidence="5">C3H1-type domain-containing protein</fullName>
    </recommendedName>
</protein>
<evidence type="ECO:0000256" key="1">
    <source>
        <dbReference type="ARBA" id="ARBA00022723"/>
    </source>
</evidence>
<evidence type="ECO:0000256" key="4">
    <source>
        <dbReference type="PROSITE-ProRule" id="PRU00723"/>
    </source>
</evidence>
<evidence type="ECO:0000313" key="7">
    <source>
        <dbReference type="Proteomes" id="UP001642464"/>
    </source>
</evidence>
<proteinExistence type="predicted"/>
<organism evidence="6 7">
    <name type="scientific">Durusdinium trenchii</name>
    <dbReference type="NCBI Taxonomy" id="1381693"/>
    <lineage>
        <taxon>Eukaryota</taxon>
        <taxon>Sar</taxon>
        <taxon>Alveolata</taxon>
        <taxon>Dinophyceae</taxon>
        <taxon>Suessiales</taxon>
        <taxon>Symbiodiniaceae</taxon>
        <taxon>Durusdinium</taxon>
    </lineage>
</organism>
<dbReference type="SUPFAM" id="SSF90229">
    <property type="entry name" value="CCCH zinc finger"/>
    <property type="match status" value="1"/>
</dbReference>
<feature type="zinc finger region" description="C3H1-type" evidence="4">
    <location>
        <begin position="13"/>
        <end position="41"/>
    </location>
</feature>
<dbReference type="EMBL" id="CAXAMM010025557">
    <property type="protein sequence ID" value="CAK9057158.1"/>
    <property type="molecule type" value="Genomic_DNA"/>
</dbReference>
<evidence type="ECO:0000259" key="5">
    <source>
        <dbReference type="PROSITE" id="PS50103"/>
    </source>
</evidence>
<dbReference type="PROSITE" id="PS50103">
    <property type="entry name" value="ZF_C3H1"/>
    <property type="match status" value="1"/>
</dbReference>
<feature type="domain" description="C3H1-type" evidence="5">
    <location>
        <begin position="13"/>
        <end position="41"/>
    </location>
</feature>
<dbReference type="InterPro" id="IPR000571">
    <property type="entry name" value="Znf_CCCH"/>
</dbReference>
<evidence type="ECO:0000256" key="2">
    <source>
        <dbReference type="ARBA" id="ARBA00022771"/>
    </source>
</evidence>
<dbReference type="Proteomes" id="UP001642464">
    <property type="component" value="Unassembled WGS sequence"/>
</dbReference>
<sequence>MDDTSSMAAELTRPSTELCVFLHSRRGCAKGDQCRFSHLPCSEDGITRPRKARRQRMKERILQCFVGTDFDVMQVALQREAQRHPYARRVIQGYLNNASFIHFDKDDAGEFAVISV</sequence>
<gene>
    <name evidence="6" type="ORF">SCF082_LOCUS30705</name>
</gene>
<comment type="caution">
    <text evidence="6">The sequence shown here is derived from an EMBL/GenBank/DDBJ whole genome shotgun (WGS) entry which is preliminary data.</text>
</comment>
<reference evidence="6 7" key="1">
    <citation type="submission" date="2024-02" db="EMBL/GenBank/DDBJ databases">
        <authorList>
            <person name="Chen Y."/>
            <person name="Shah S."/>
            <person name="Dougan E. K."/>
            <person name="Thang M."/>
            <person name="Chan C."/>
        </authorList>
    </citation>
    <scope>NUCLEOTIDE SEQUENCE [LARGE SCALE GENOMIC DNA]</scope>
</reference>
<dbReference type="InterPro" id="IPR036855">
    <property type="entry name" value="Znf_CCCH_sf"/>
</dbReference>
<name>A0ABP0N145_9DINO</name>
<accession>A0ABP0N145</accession>
<keyword evidence="1 4" id="KW-0479">Metal-binding</keyword>
<keyword evidence="7" id="KW-1185">Reference proteome</keyword>
<evidence type="ECO:0000313" key="6">
    <source>
        <dbReference type="EMBL" id="CAK9057158.1"/>
    </source>
</evidence>
<keyword evidence="3 4" id="KW-0862">Zinc</keyword>